<dbReference type="Gene3D" id="3.90.190.20">
    <property type="entry name" value="Mur ligase, C-terminal domain"/>
    <property type="match status" value="1"/>
</dbReference>
<organism evidence="12 13">
    <name type="scientific">Micavibrio aeruginosavorus</name>
    <dbReference type="NCBI Taxonomy" id="349221"/>
    <lineage>
        <taxon>Bacteria</taxon>
        <taxon>Pseudomonadati</taxon>
        <taxon>Bdellovibrionota</taxon>
        <taxon>Bdellovibrionia</taxon>
        <taxon>Bdellovibrionales</taxon>
        <taxon>Pseudobdellovibrionaceae</taxon>
        <taxon>Micavibrio</taxon>
    </lineage>
</organism>
<dbReference type="GO" id="GO:0046654">
    <property type="term" value="P:tetrahydrofolate biosynthetic process"/>
    <property type="evidence" value="ECO:0007669"/>
    <property type="project" value="UniProtKB-UniPathway"/>
</dbReference>
<evidence type="ECO:0000256" key="5">
    <source>
        <dbReference type="ARBA" id="ARBA00022723"/>
    </source>
</evidence>
<dbReference type="InterPro" id="IPR001645">
    <property type="entry name" value="Folylpolyglutamate_synth"/>
</dbReference>
<dbReference type="NCBIfam" id="TIGR01499">
    <property type="entry name" value="folC"/>
    <property type="match status" value="1"/>
</dbReference>
<comment type="caution">
    <text evidence="12">The sequence shown here is derived from an EMBL/GenBank/DDBJ whole genome shotgun (WGS) entry which is preliminary data.</text>
</comment>
<keyword evidence="8" id="KW-0460">Magnesium</keyword>
<dbReference type="InterPro" id="IPR036565">
    <property type="entry name" value="Mur-like_cat_sf"/>
</dbReference>
<evidence type="ECO:0000313" key="12">
    <source>
        <dbReference type="EMBL" id="PZP57474.1"/>
    </source>
</evidence>
<dbReference type="PROSITE" id="PS01011">
    <property type="entry name" value="FOLYLPOLYGLU_SYNT_1"/>
    <property type="match status" value="1"/>
</dbReference>
<dbReference type="Proteomes" id="UP000249739">
    <property type="component" value="Unassembled WGS sequence"/>
</dbReference>
<name>A0A2W5FSQ3_9BACT</name>
<evidence type="ECO:0000256" key="7">
    <source>
        <dbReference type="ARBA" id="ARBA00022840"/>
    </source>
</evidence>
<dbReference type="InterPro" id="IPR036615">
    <property type="entry name" value="Mur_ligase_C_dom_sf"/>
</dbReference>
<evidence type="ECO:0000256" key="1">
    <source>
        <dbReference type="ARBA" id="ARBA00001946"/>
    </source>
</evidence>
<dbReference type="PROSITE" id="PS01012">
    <property type="entry name" value="FOLYLPOLYGLU_SYNT_2"/>
    <property type="match status" value="1"/>
</dbReference>
<keyword evidence="5" id="KW-0479">Metal-binding</keyword>
<evidence type="ECO:0000256" key="2">
    <source>
        <dbReference type="ARBA" id="ARBA00008276"/>
    </source>
</evidence>
<dbReference type="InterPro" id="IPR018109">
    <property type="entry name" value="Folylpolyglutamate_synth_CS"/>
</dbReference>
<dbReference type="GO" id="GO:0046872">
    <property type="term" value="F:metal ion binding"/>
    <property type="evidence" value="ECO:0007669"/>
    <property type="project" value="UniProtKB-KW"/>
</dbReference>
<feature type="domain" description="Mur ligase central" evidence="11">
    <location>
        <begin position="44"/>
        <end position="259"/>
    </location>
</feature>
<evidence type="ECO:0000256" key="8">
    <source>
        <dbReference type="ARBA" id="ARBA00022842"/>
    </source>
</evidence>
<reference evidence="12 13" key="1">
    <citation type="submission" date="2017-08" db="EMBL/GenBank/DDBJ databases">
        <title>Infants hospitalized years apart are colonized by the same room-sourced microbial strains.</title>
        <authorList>
            <person name="Brooks B."/>
            <person name="Olm M.R."/>
            <person name="Firek B.A."/>
            <person name="Baker R."/>
            <person name="Thomas B.C."/>
            <person name="Morowitz M.J."/>
            <person name="Banfield J.F."/>
        </authorList>
    </citation>
    <scope>NUCLEOTIDE SEQUENCE [LARGE SCALE GENOMIC DNA]</scope>
    <source>
        <strain evidence="12">S2_006_000_R2_64</strain>
    </source>
</reference>
<comment type="catalytic activity">
    <reaction evidence="9">
        <text>(6S)-5,6,7,8-tetrahydrofolyl-(gamma-L-Glu)(n) + L-glutamate + ATP = (6S)-5,6,7,8-tetrahydrofolyl-(gamma-L-Glu)(n+1) + ADP + phosphate + H(+)</text>
        <dbReference type="Rhea" id="RHEA:10580"/>
        <dbReference type="Rhea" id="RHEA-COMP:14738"/>
        <dbReference type="Rhea" id="RHEA-COMP:14740"/>
        <dbReference type="ChEBI" id="CHEBI:15378"/>
        <dbReference type="ChEBI" id="CHEBI:29985"/>
        <dbReference type="ChEBI" id="CHEBI:30616"/>
        <dbReference type="ChEBI" id="CHEBI:43474"/>
        <dbReference type="ChEBI" id="CHEBI:141005"/>
        <dbReference type="ChEBI" id="CHEBI:456216"/>
        <dbReference type="EC" id="6.3.2.17"/>
    </reaction>
</comment>
<comment type="cofactor">
    <cofactor evidence="1">
        <name>Mg(2+)</name>
        <dbReference type="ChEBI" id="CHEBI:18420"/>
    </cofactor>
</comment>
<evidence type="ECO:0000256" key="3">
    <source>
        <dbReference type="ARBA" id="ARBA00013025"/>
    </source>
</evidence>
<dbReference type="GO" id="GO:0008841">
    <property type="term" value="F:dihydrofolate synthase activity"/>
    <property type="evidence" value="ECO:0007669"/>
    <property type="project" value="TreeGrafter"/>
</dbReference>
<evidence type="ECO:0000256" key="6">
    <source>
        <dbReference type="ARBA" id="ARBA00022741"/>
    </source>
</evidence>
<dbReference type="SUPFAM" id="SSF53623">
    <property type="entry name" value="MurD-like peptide ligases, catalytic domain"/>
    <property type="match status" value="1"/>
</dbReference>
<evidence type="ECO:0000256" key="9">
    <source>
        <dbReference type="ARBA" id="ARBA00047493"/>
    </source>
</evidence>
<dbReference type="UniPathway" id="UPA00077">
    <property type="reaction ID" value="UER00157"/>
</dbReference>
<keyword evidence="7 10" id="KW-0067">ATP-binding</keyword>
<evidence type="ECO:0000256" key="10">
    <source>
        <dbReference type="PIRNR" id="PIRNR001563"/>
    </source>
</evidence>
<dbReference type="Gene3D" id="3.40.1190.10">
    <property type="entry name" value="Mur-like, catalytic domain"/>
    <property type="match status" value="1"/>
</dbReference>
<sequence length="419" mass="45894">MPEDILDRLTRLYPKAIEPGLERTCRILHDIGDPHLKLPPVIHIAGTNGKGSTLAFIRSLLEDHGKTCHVMTSPHLVKFNERLVISGEEISDAELEKLLLRVEALNAGKPVTFFEITTAAGMLAFAENPADYTLLETGMGGRLDSTNVIEHPLVTIITNISLDHMQHLGDSLAKIAFEKAGIMKSGVPCIIGPGNESVMDVFESRAAELNAPLYRYGREWDYEITDRGFTLTINGQDYECPKPNLLGDHQYANAATAIMSLLSLSFLRKQESPFHGITKALWPARLQKLNSGKLFDLLPKGWELWLDGGHNEAGGKILGHQARHWQEEDGTPLHLILGMLTTKDPAPFFDHLKPYITSATAIPIPDEKLAFSALDLADRLSIHSAPAPDAAITDIVKTAPSGRILITGSLYLAGSILKS</sequence>
<gene>
    <name evidence="12" type="ORF">DI586_00115</name>
</gene>
<evidence type="ECO:0000313" key="13">
    <source>
        <dbReference type="Proteomes" id="UP000249739"/>
    </source>
</evidence>
<proteinExistence type="inferred from homology"/>
<dbReference type="PANTHER" id="PTHR11136:SF0">
    <property type="entry name" value="DIHYDROFOLATE SYNTHETASE-RELATED"/>
    <property type="match status" value="1"/>
</dbReference>
<dbReference type="SUPFAM" id="SSF53244">
    <property type="entry name" value="MurD-like peptide ligases, peptide-binding domain"/>
    <property type="match status" value="1"/>
</dbReference>
<dbReference type="EMBL" id="QFOT01000001">
    <property type="protein sequence ID" value="PZP57474.1"/>
    <property type="molecule type" value="Genomic_DNA"/>
</dbReference>
<dbReference type="AlphaFoldDB" id="A0A2W5FSQ3"/>
<dbReference type="PIRSF" id="PIRSF001563">
    <property type="entry name" value="Folylpolyglu_synth"/>
    <property type="match status" value="1"/>
</dbReference>
<comment type="similarity">
    <text evidence="2 10">Belongs to the folylpolyglutamate synthase family.</text>
</comment>
<dbReference type="FunFam" id="3.40.1190.10:FF:000011">
    <property type="entry name" value="Folylpolyglutamate synthase/dihydrofolate synthase"/>
    <property type="match status" value="1"/>
</dbReference>
<accession>A0A2W5FSQ3</accession>
<dbReference type="EC" id="6.3.2.17" evidence="3"/>
<dbReference type="GO" id="GO:0004326">
    <property type="term" value="F:tetrahydrofolylpolyglutamate synthase activity"/>
    <property type="evidence" value="ECO:0007669"/>
    <property type="project" value="UniProtKB-EC"/>
</dbReference>
<keyword evidence="4 10" id="KW-0436">Ligase</keyword>
<evidence type="ECO:0000256" key="4">
    <source>
        <dbReference type="ARBA" id="ARBA00022598"/>
    </source>
</evidence>
<dbReference type="PANTHER" id="PTHR11136">
    <property type="entry name" value="FOLYLPOLYGLUTAMATE SYNTHASE-RELATED"/>
    <property type="match status" value="1"/>
</dbReference>
<evidence type="ECO:0000259" key="11">
    <source>
        <dbReference type="Pfam" id="PF08245"/>
    </source>
</evidence>
<dbReference type="GO" id="GO:0005737">
    <property type="term" value="C:cytoplasm"/>
    <property type="evidence" value="ECO:0007669"/>
    <property type="project" value="TreeGrafter"/>
</dbReference>
<protein>
    <recommendedName>
        <fullName evidence="3">tetrahydrofolate synthase</fullName>
        <ecNumber evidence="3">6.3.2.17</ecNumber>
    </recommendedName>
</protein>
<dbReference type="Pfam" id="PF08245">
    <property type="entry name" value="Mur_ligase_M"/>
    <property type="match status" value="1"/>
</dbReference>
<dbReference type="InterPro" id="IPR013221">
    <property type="entry name" value="Mur_ligase_cen"/>
</dbReference>
<dbReference type="GO" id="GO:0005524">
    <property type="term" value="F:ATP binding"/>
    <property type="evidence" value="ECO:0007669"/>
    <property type="project" value="UniProtKB-KW"/>
</dbReference>
<keyword evidence="6 10" id="KW-0547">Nucleotide-binding</keyword>